<organism evidence="3 4">
    <name type="scientific">Eubacterium plexicaudatum ASF492</name>
    <dbReference type="NCBI Taxonomy" id="1235802"/>
    <lineage>
        <taxon>Bacteria</taxon>
        <taxon>Bacillati</taxon>
        <taxon>Bacillota</taxon>
        <taxon>Clostridia</taxon>
        <taxon>Eubacteriales</taxon>
        <taxon>Eubacteriaceae</taxon>
        <taxon>Eubacterium</taxon>
    </lineage>
</organism>
<dbReference type="STRING" id="1235802.C823_00784"/>
<evidence type="ECO:0000313" key="3">
    <source>
        <dbReference type="EMBL" id="EMZ36417.1"/>
    </source>
</evidence>
<dbReference type="InterPro" id="IPR000847">
    <property type="entry name" value="LysR_HTH_N"/>
</dbReference>
<evidence type="ECO:0000259" key="2">
    <source>
        <dbReference type="PROSITE" id="PS50931"/>
    </source>
</evidence>
<keyword evidence="1" id="KW-1133">Transmembrane helix</keyword>
<evidence type="ECO:0000256" key="1">
    <source>
        <dbReference type="SAM" id="Phobius"/>
    </source>
</evidence>
<name>N2B483_9FIRM</name>
<dbReference type="Pfam" id="PF00126">
    <property type="entry name" value="HTH_1"/>
    <property type="match status" value="1"/>
</dbReference>
<dbReference type="GO" id="GO:0003700">
    <property type="term" value="F:DNA-binding transcription factor activity"/>
    <property type="evidence" value="ECO:0007669"/>
    <property type="project" value="InterPro"/>
</dbReference>
<comment type="caution">
    <text evidence="3">The sequence shown here is derived from an EMBL/GenBank/DDBJ whole genome shotgun (WGS) entry which is preliminary data.</text>
</comment>
<evidence type="ECO:0000313" key="4">
    <source>
        <dbReference type="Proteomes" id="UP000012589"/>
    </source>
</evidence>
<dbReference type="Gene3D" id="1.10.10.10">
    <property type="entry name" value="Winged helix-like DNA-binding domain superfamily/Winged helix DNA-binding domain"/>
    <property type="match status" value="1"/>
</dbReference>
<feature type="domain" description="HTH lysR-type" evidence="2">
    <location>
        <begin position="1"/>
        <end position="26"/>
    </location>
</feature>
<dbReference type="PROSITE" id="PS50931">
    <property type="entry name" value="HTH_LYSR"/>
    <property type="match status" value="1"/>
</dbReference>
<dbReference type="OrthoDB" id="9803714at2"/>
<keyword evidence="4" id="KW-1185">Reference proteome</keyword>
<keyword evidence="1" id="KW-0812">Transmembrane</keyword>
<feature type="transmembrane region" description="Helical" evidence="1">
    <location>
        <begin position="53"/>
        <end position="72"/>
    </location>
</feature>
<protein>
    <recommendedName>
        <fullName evidence="2">HTH lysR-type domain-containing protein</fullName>
    </recommendedName>
</protein>
<sequence>MILRHLEILEAIADTGTFTNAAKKLHESRGILTSCRNLDRRISHLEEHTPVHIVSSITIASFLLPAIVTCLWKIKCSRCITKTPA</sequence>
<dbReference type="PATRIC" id="fig|1235802.3.peg.842"/>
<dbReference type="AlphaFoldDB" id="N2B483"/>
<dbReference type="Proteomes" id="UP000012589">
    <property type="component" value="Unassembled WGS sequence"/>
</dbReference>
<gene>
    <name evidence="3" type="ORF">C823_00784</name>
</gene>
<dbReference type="EMBL" id="AQFT01000023">
    <property type="protein sequence ID" value="EMZ36417.1"/>
    <property type="molecule type" value="Genomic_DNA"/>
</dbReference>
<proteinExistence type="predicted"/>
<keyword evidence="1" id="KW-0472">Membrane</keyword>
<accession>N2B483</accession>
<dbReference type="InterPro" id="IPR036388">
    <property type="entry name" value="WH-like_DNA-bd_sf"/>
</dbReference>
<dbReference type="HOGENOM" id="CLU_2507739_0_0_9"/>
<reference evidence="3 4" key="1">
    <citation type="journal article" date="2014" name="Genome Announc.">
        <title>Draft genome sequences of the altered schaedler flora, a defined bacterial community from gnotobiotic mice.</title>
        <authorList>
            <person name="Wannemuehler M.J."/>
            <person name="Overstreet A.M."/>
            <person name="Ward D.V."/>
            <person name="Phillips G.J."/>
        </authorList>
    </citation>
    <scope>NUCLEOTIDE SEQUENCE [LARGE SCALE GENOMIC DNA]</scope>
    <source>
        <strain evidence="3 4">ASF492</strain>
    </source>
</reference>